<feature type="compositionally biased region" description="Low complexity" evidence="1">
    <location>
        <begin position="271"/>
        <end position="295"/>
    </location>
</feature>
<dbReference type="EMBL" id="JALLPB020000083">
    <property type="protein sequence ID" value="KAL3821832.1"/>
    <property type="molecule type" value="Genomic_DNA"/>
</dbReference>
<reference evidence="2 3" key="1">
    <citation type="submission" date="2024-10" db="EMBL/GenBank/DDBJ databases">
        <title>Updated reference genomes for cyclostephanoid diatoms.</title>
        <authorList>
            <person name="Roberts W.R."/>
            <person name="Alverson A.J."/>
        </authorList>
    </citation>
    <scope>NUCLEOTIDE SEQUENCE [LARGE SCALE GENOMIC DNA]</scope>
    <source>
        <strain evidence="2 3">AJA228-03</strain>
    </source>
</reference>
<proteinExistence type="predicted"/>
<gene>
    <name evidence="2" type="ORF">ACHAXA_003334</name>
</gene>
<accession>A0ABD3SBL4</accession>
<feature type="compositionally biased region" description="Polar residues" evidence="1">
    <location>
        <begin position="242"/>
        <end position="259"/>
    </location>
</feature>
<feature type="compositionally biased region" description="Polar residues" evidence="1">
    <location>
        <begin position="10"/>
        <end position="28"/>
    </location>
</feature>
<protein>
    <submittedName>
        <fullName evidence="2">Uncharacterized protein</fullName>
    </submittedName>
</protein>
<feature type="compositionally biased region" description="Basic and acidic residues" evidence="1">
    <location>
        <begin position="79"/>
        <end position="95"/>
    </location>
</feature>
<sequence>MGPFLEHQQHQQQATAGSITPSPSGGDSDSTKNEEIRGWMQNLLHEAGFKDDDGDDEEEAKRKQNEIDSLKGNESTDEESARPFDYKINDGKHESTSPSQAQIRSGVFSAAIAIFVTAPSHNGHNKTDHSVSPKTMTKKKHRVVMLDDTYTSNDDDLSVAAEARQLSRKSITTPLFNRRNSILASVTLSVFLAVLIIGSKITLTNSKGNKSNDESAVGSLDSPPAVFALMPSAEPSILPSAEPSNISSVMHSTGPSSKPSIEPSDEPSIKPSDMPSTKPSMSPSSSTIPTTSLPTVHPSDLPSRSPTSMPTSSPTDVSTLISPTSSAPNVFSFFPGDFTLIPPTSSVPNTFSFVPDDFTLDPPTSPAPTVSSFLPGDLSITNTDLNILVSSGLSVKLIAQSGEFTEYGDGSLSNQPFHGMMDAAGIVPLLDGGYVYVSNSEKESGDGGVYGLYFDEDGALVDYKTLLSKTDRNCGGGLTPWGTWISCEEEDGGQCWQIDPDPNALFHESPQATLLGGDDGGRYESVTCDNRDPDRPVFFTTEDDVSGALRRFEADGNGWDSLHQGGSTTYLNILDESKYEWTANEEDARSSAASYYMNSEGIVYHEGLLHFTAKETHTLFILDLENMTYEKEETGSQFEGKGSFNAQPDQIVLGNYKEWIYFAEDGGDTPGVYVRSRDGTYHALFESISGAYADDETVGIALSPDRRKLYAGIQDAGLLMEFTRDDGLPFL</sequence>
<dbReference type="SUPFAM" id="SSF50969">
    <property type="entry name" value="YVTN repeat-like/Quinoprotein amine dehydrogenase"/>
    <property type="match status" value="1"/>
</dbReference>
<dbReference type="PANTHER" id="PTHR35399">
    <property type="entry name" value="SLR8030 PROTEIN"/>
    <property type="match status" value="1"/>
</dbReference>
<comment type="caution">
    <text evidence="2">The sequence shown here is derived from an EMBL/GenBank/DDBJ whole genome shotgun (WGS) entry which is preliminary data.</text>
</comment>
<feature type="region of interest" description="Disordered" evidence="1">
    <location>
        <begin position="120"/>
        <end position="139"/>
    </location>
</feature>
<dbReference type="InterPro" id="IPR011044">
    <property type="entry name" value="Quino_amine_DH_bsu"/>
</dbReference>
<feature type="region of interest" description="Disordered" evidence="1">
    <location>
        <begin position="238"/>
        <end position="321"/>
    </location>
</feature>
<organism evidence="2 3">
    <name type="scientific">Cyclostephanos tholiformis</name>
    <dbReference type="NCBI Taxonomy" id="382380"/>
    <lineage>
        <taxon>Eukaryota</taxon>
        <taxon>Sar</taxon>
        <taxon>Stramenopiles</taxon>
        <taxon>Ochrophyta</taxon>
        <taxon>Bacillariophyta</taxon>
        <taxon>Coscinodiscophyceae</taxon>
        <taxon>Thalassiosirophycidae</taxon>
        <taxon>Stephanodiscales</taxon>
        <taxon>Stephanodiscaceae</taxon>
        <taxon>Cyclostephanos</taxon>
    </lineage>
</organism>
<dbReference type="Proteomes" id="UP001530377">
    <property type="component" value="Unassembled WGS sequence"/>
</dbReference>
<name>A0ABD3SBL4_9STRA</name>
<feature type="compositionally biased region" description="Low complexity" evidence="1">
    <location>
        <begin position="302"/>
        <end position="319"/>
    </location>
</feature>
<dbReference type="PANTHER" id="PTHR35399:SF2">
    <property type="entry name" value="DUF839 DOMAIN-CONTAINING PROTEIN"/>
    <property type="match status" value="1"/>
</dbReference>
<keyword evidence="3" id="KW-1185">Reference proteome</keyword>
<feature type="region of interest" description="Disordered" evidence="1">
    <location>
        <begin position="1"/>
        <end position="100"/>
    </location>
</feature>
<evidence type="ECO:0000313" key="2">
    <source>
        <dbReference type="EMBL" id="KAL3821832.1"/>
    </source>
</evidence>
<feature type="compositionally biased region" description="Basic and acidic residues" evidence="1">
    <location>
        <begin position="59"/>
        <end position="71"/>
    </location>
</feature>
<dbReference type="AlphaFoldDB" id="A0ABD3SBL4"/>
<evidence type="ECO:0000313" key="3">
    <source>
        <dbReference type="Proteomes" id="UP001530377"/>
    </source>
</evidence>
<evidence type="ECO:0000256" key="1">
    <source>
        <dbReference type="SAM" id="MobiDB-lite"/>
    </source>
</evidence>